<comment type="caution">
    <text evidence="8">The sequence shown here is derived from an EMBL/GenBank/DDBJ whole genome shotgun (WGS) entry which is preliminary data.</text>
</comment>
<feature type="compositionally biased region" description="Basic and acidic residues" evidence="5">
    <location>
        <begin position="16"/>
        <end position="26"/>
    </location>
</feature>
<feature type="transmembrane region" description="Helical" evidence="6">
    <location>
        <begin position="131"/>
        <end position="150"/>
    </location>
</feature>
<keyword evidence="3 6" id="KW-1133">Transmembrane helix</keyword>
<dbReference type="Pfam" id="PF07690">
    <property type="entry name" value="MFS_1"/>
    <property type="match status" value="1"/>
</dbReference>
<gene>
    <name evidence="8" type="ORF">BS47DRAFT_1336970</name>
</gene>
<reference evidence="8" key="1">
    <citation type="journal article" date="2020" name="Nat. Commun.">
        <title>Large-scale genome sequencing of mycorrhizal fungi provides insights into the early evolution of symbiotic traits.</title>
        <authorList>
            <person name="Miyauchi S."/>
            <person name="Kiss E."/>
            <person name="Kuo A."/>
            <person name="Drula E."/>
            <person name="Kohler A."/>
            <person name="Sanchez-Garcia M."/>
            <person name="Morin E."/>
            <person name="Andreopoulos B."/>
            <person name="Barry K.W."/>
            <person name="Bonito G."/>
            <person name="Buee M."/>
            <person name="Carver A."/>
            <person name="Chen C."/>
            <person name="Cichocki N."/>
            <person name="Clum A."/>
            <person name="Culley D."/>
            <person name="Crous P.W."/>
            <person name="Fauchery L."/>
            <person name="Girlanda M."/>
            <person name="Hayes R.D."/>
            <person name="Keri Z."/>
            <person name="LaButti K."/>
            <person name="Lipzen A."/>
            <person name="Lombard V."/>
            <person name="Magnuson J."/>
            <person name="Maillard F."/>
            <person name="Murat C."/>
            <person name="Nolan M."/>
            <person name="Ohm R.A."/>
            <person name="Pangilinan J."/>
            <person name="Pereira M.F."/>
            <person name="Perotto S."/>
            <person name="Peter M."/>
            <person name="Pfister S."/>
            <person name="Riley R."/>
            <person name="Sitrit Y."/>
            <person name="Stielow J.B."/>
            <person name="Szollosi G."/>
            <person name="Zifcakova L."/>
            <person name="Stursova M."/>
            <person name="Spatafora J.W."/>
            <person name="Tedersoo L."/>
            <person name="Vaario L.M."/>
            <person name="Yamada A."/>
            <person name="Yan M."/>
            <person name="Wang P."/>
            <person name="Xu J."/>
            <person name="Bruns T."/>
            <person name="Baldrian P."/>
            <person name="Vilgalys R."/>
            <person name="Dunand C."/>
            <person name="Henrissat B."/>
            <person name="Grigoriev I.V."/>
            <person name="Hibbett D."/>
            <person name="Nagy L.G."/>
            <person name="Martin F.M."/>
        </authorList>
    </citation>
    <scope>NUCLEOTIDE SEQUENCE</scope>
    <source>
        <strain evidence="8">UP504</strain>
    </source>
</reference>
<evidence type="ECO:0000256" key="2">
    <source>
        <dbReference type="ARBA" id="ARBA00022692"/>
    </source>
</evidence>
<dbReference type="InterPro" id="IPR011701">
    <property type="entry name" value="MFS"/>
</dbReference>
<evidence type="ECO:0000313" key="9">
    <source>
        <dbReference type="Proteomes" id="UP000886523"/>
    </source>
</evidence>
<proteinExistence type="predicted"/>
<protein>
    <recommendedName>
        <fullName evidence="7">Major facilitator superfamily (MFS) profile domain-containing protein</fullName>
    </recommendedName>
</protein>
<dbReference type="InterPro" id="IPR020846">
    <property type="entry name" value="MFS_dom"/>
</dbReference>
<evidence type="ECO:0000256" key="5">
    <source>
        <dbReference type="SAM" id="MobiDB-lite"/>
    </source>
</evidence>
<sequence length="545" mass="60291">MGPQLDEEDTASVVLRIDDRDPEKGVDRKDLKFAQDGITVLVPQPNEDPRNPLNWSQRKKWLALMAISISAILPDYGSATGAVTLVAQGEDWHISPNIVNQSQSGNIFMLGAGVTTAIICYNYFGRYPTTFYFLLLAVASAVYCAAAPSYPNFEAARILNGFFSSVAQGGGLVFIKDMFFFHEHARMINVWAGCFILSPYLGPFIAGFIVSNTTWRWAFGSYSIFTFLCFIAVALFVDETFYNRRTPYPPISPPIVGTKFTRMLGISQWKTRDERMSFAEAFLRPFRTLAKPVVLLVILFYMATFMWVVGINTSLSLFLNPSPPQGYGFSGTAISLFYITPMIAVVIGETFGHFFNDWLANRYIARHHGLFEPEARLWTIYVGEVLMIPGLIGVGFSLQDHAHWAVLAVSWALYVSGTMVVTTSITAYVLDAYPGASGEVSSWLNASRTTGGFIISYVEINWAQGTGTKISFGTQAGITLALFIFVIPLLQLKGRELRKWGGPVRFVHRTQELEHPHAIVGEELEGDGQTAGYGTPSGDGKKHAS</sequence>
<feature type="transmembrane region" description="Helical" evidence="6">
    <location>
        <begin position="61"/>
        <end position="87"/>
    </location>
</feature>
<feature type="transmembrane region" description="Helical" evidence="6">
    <location>
        <begin position="187"/>
        <end position="211"/>
    </location>
</feature>
<feature type="transmembrane region" description="Helical" evidence="6">
    <location>
        <begin position="107"/>
        <end position="124"/>
    </location>
</feature>
<evidence type="ECO:0000256" key="3">
    <source>
        <dbReference type="ARBA" id="ARBA00022989"/>
    </source>
</evidence>
<feature type="region of interest" description="Disordered" evidence="5">
    <location>
        <begin position="520"/>
        <end position="545"/>
    </location>
</feature>
<dbReference type="GO" id="GO:0005886">
    <property type="term" value="C:plasma membrane"/>
    <property type="evidence" value="ECO:0007669"/>
    <property type="project" value="TreeGrafter"/>
</dbReference>
<dbReference type="AlphaFoldDB" id="A0A9P6E1M3"/>
<feature type="transmembrane region" description="Helical" evidence="6">
    <location>
        <begin position="293"/>
        <end position="315"/>
    </location>
</feature>
<organism evidence="8 9">
    <name type="scientific">Hydnum rufescens UP504</name>
    <dbReference type="NCBI Taxonomy" id="1448309"/>
    <lineage>
        <taxon>Eukaryota</taxon>
        <taxon>Fungi</taxon>
        <taxon>Dikarya</taxon>
        <taxon>Basidiomycota</taxon>
        <taxon>Agaricomycotina</taxon>
        <taxon>Agaricomycetes</taxon>
        <taxon>Cantharellales</taxon>
        <taxon>Hydnaceae</taxon>
        <taxon>Hydnum</taxon>
    </lineage>
</organism>
<dbReference type="GO" id="GO:0022857">
    <property type="term" value="F:transmembrane transporter activity"/>
    <property type="evidence" value="ECO:0007669"/>
    <property type="project" value="InterPro"/>
</dbReference>
<dbReference type="Gene3D" id="1.20.1250.20">
    <property type="entry name" value="MFS general substrate transporter like domains"/>
    <property type="match status" value="1"/>
</dbReference>
<dbReference type="Proteomes" id="UP000886523">
    <property type="component" value="Unassembled WGS sequence"/>
</dbReference>
<dbReference type="PROSITE" id="PS50850">
    <property type="entry name" value="MFS"/>
    <property type="match status" value="1"/>
</dbReference>
<evidence type="ECO:0000259" key="7">
    <source>
        <dbReference type="PROSITE" id="PS50850"/>
    </source>
</evidence>
<evidence type="ECO:0000256" key="6">
    <source>
        <dbReference type="SAM" id="Phobius"/>
    </source>
</evidence>
<feature type="domain" description="Major facilitator superfamily (MFS) profile" evidence="7">
    <location>
        <begin position="63"/>
        <end position="494"/>
    </location>
</feature>
<comment type="subcellular location">
    <subcellularLocation>
        <location evidence="1">Membrane</location>
        <topology evidence="1">Multi-pass membrane protein</topology>
    </subcellularLocation>
</comment>
<feature type="transmembrane region" description="Helical" evidence="6">
    <location>
        <begin position="156"/>
        <end position="175"/>
    </location>
</feature>
<feature type="transmembrane region" description="Helical" evidence="6">
    <location>
        <begin position="472"/>
        <end position="490"/>
    </location>
</feature>
<feature type="transmembrane region" description="Helical" evidence="6">
    <location>
        <begin position="404"/>
        <end position="430"/>
    </location>
</feature>
<feature type="transmembrane region" description="Helical" evidence="6">
    <location>
        <begin position="377"/>
        <end position="398"/>
    </location>
</feature>
<evidence type="ECO:0000256" key="1">
    <source>
        <dbReference type="ARBA" id="ARBA00004141"/>
    </source>
</evidence>
<evidence type="ECO:0000256" key="4">
    <source>
        <dbReference type="ARBA" id="ARBA00023136"/>
    </source>
</evidence>
<accession>A0A9P6E1M3</accession>
<name>A0A9P6E1M3_9AGAM</name>
<keyword evidence="2 6" id="KW-0812">Transmembrane</keyword>
<keyword evidence="9" id="KW-1185">Reference proteome</keyword>
<feature type="transmembrane region" description="Helical" evidence="6">
    <location>
        <begin position="217"/>
        <end position="237"/>
    </location>
</feature>
<dbReference type="InterPro" id="IPR036259">
    <property type="entry name" value="MFS_trans_sf"/>
</dbReference>
<feature type="compositionally biased region" description="Acidic residues" evidence="5">
    <location>
        <begin position="1"/>
        <end position="10"/>
    </location>
</feature>
<dbReference type="OrthoDB" id="2533084at2759"/>
<feature type="region of interest" description="Disordered" evidence="5">
    <location>
        <begin position="1"/>
        <end position="26"/>
    </location>
</feature>
<feature type="transmembrane region" description="Helical" evidence="6">
    <location>
        <begin position="335"/>
        <end position="356"/>
    </location>
</feature>
<keyword evidence="4 6" id="KW-0472">Membrane</keyword>
<dbReference type="PANTHER" id="PTHR23502">
    <property type="entry name" value="MAJOR FACILITATOR SUPERFAMILY"/>
    <property type="match status" value="1"/>
</dbReference>
<dbReference type="PANTHER" id="PTHR23502:SF187">
    <property type="entry name" value="TRANSPORTER, PUTATIVE (AFU_ORTHOLOGUE AFUA_2G17840)-RELATED"/>
    <property type="match status" value="1"/>
</dbReference>
<dbReference type="EMBL" id="MU128917">
    <property type="protein sequence ID" value="KAF9519533.1"/>
    <property type="molecule type" value="Genomic_DNA"/>
</dbReference>
<dbReference type="SUPFAM" id="SSF103473">
    <property type="entry name" value="MFS general substrate transporter"/>
    <property type="match status" value="1"/>
</dbReference>
<evidence type="ECO:0000313" key="8">
    <source>
        <dbReference type="EMBL" id="KAF9519533.1"/>
    </source>
</evidence>